<evidence type="ECO:0000256" key="2">
    <source>
        <dbReference type="ARBA" id="ARBA00022679"/>
    </source>
</evidence>
<proteinExistence type="inferred from homology"/>
<keyword evidence="6" id="KW-0961">Cell wall biogenesis/degradation</keyword>
<dbReference type="SUPFAM" id="SSF55729">
    <property type="entry name" value="Acyl-CoA N-acyltransferases (Nat)"/>
    <property type="match status" value="2"/>
</dbReference>
<organism evidence="7 8">
    <name type="scientific">Clostridium intestinale DSM 6191</name>
    <dbReference type="NCBI Taxonomy" id="1121320"/>
    <lineage>
        <taxon>Bacteria</taxon>
        <taxon>Bacillati</taxon>
        <taxon>Bacillota</taxon>
        <taxon>Clostridia</taxon>
        <taxon>Eubacteriales</taxon>
        <taxon>Clostridiaceae</taxon>
        <taxon>Clostridium</taxon>
    </lineage>
</organism>
<accession>A0A1M5Y568</accession>
<evidence type="ECO:0000313" key="7">
    <source>
        <dbReference type="EMBL" id="SHI07197.1"/>
    </source>
</evidence>
<dbReference type="GO" id="GO:0009252">
    <property type="term" value="P:peptidoglycan biosynthetic process"/>
    <property type="evidence" value="ECO:0007669"/>
    <property type="project" value="UniProtKB-KW"/>
</dbReference>
<evidence type="ECO:0000256" key="3">
    <source>
        <dbReference type="ARBA" id="ARBA00022960"/>
    </source>
</evidence>
<dbReference type="InterPro" id="IPR016181">
    <property type="entry name" value="Acyl_CoA_acyltransferase"/>
</dbReference>
<gene>
    <name evidence="7" type="ORF">SAMN02745941_01864</name>
</gene>
<keyword evidence="5" id="KW-0012">Acyltransferase</keyword>
<dbReference type="PANTHER" id="PTHR36174">
    <property type="entry name" value="LIPID II:GLYCINE GLYCYLTRANSFERASE"/>
    <property type="match status" value="1"/>
</dbReference>
<dbReference type="Proteomes" id="UP000184241">
    <property type="component" value="Unassembled WGS sequence"/>
</dbReference>
<dbReference type="EMBL" id="FQXU01000005">
    <property type="protein sequence ID" value="SHI07197.1"/>
    <property type="molecule type" value="Genomic_DNA"/>
</dbReference>
<evidence type="ECO:0000256" key="1">
    <source>
        <dbReference type="ARBA" id="ARBA00009943"/>
    </source>
</evidence>
<dbReference type="AlphaFoldDB" id="A0A1M5Y568"/>
<name>A0A1M5Y568_9CLOT</name>
<evidence type="ECO:0000256" key="4">
    <source>
        <dbReference type="ARBA" id="ARBA00022984"/>
    </source>
</evidence>
<dbReference type="GO" id="GO:0008360">
    <property type="term" value="P:regulation of cell shape"/>
    <property type="evidence" value="ECO:0007669"/>
    <property type="project" value="UniProtKB-KW"/>
</dbReference>
<dbReference type="Gene3D" id="3.40.630.30">
    <property type="match status" value="2"/>
</dbReference>
<keyword evidence="2 7" id="KW-0808">Transferase</keyword>
<keyword evidence="3" id="KW-0133">Cell shape</keyword>
<dbReference type="PANTHER" id="PTHR36174:SF1">
    <property type="entry name" value="LIPID II:GLYCINE GLYCYLTRANSFERASE"/>
    <property type="match status" value="1"/>
</dbReference>
<evidence type="ECO:0000256" key="6">
    <source>
        <dbReference type="ARBA" id="ARBA00023316"/>
    </source>
</evidence>
<dbReference type="RefSeq" id="WP_073018852.1">
    <property type="nucleotide sequence ID" value="NZ_FQXU01000005.1"/>
</dbReference>
<dbReference type="Pfam" id="PF02388">
    <property type="entry name" value="FemAB"/>
    <property type="match status" value="1"/>
</dbReference>
<dbReference type="GO" id="GO:0071555">
    <property type="term" value="P:cell wall organization"/>
    <property type="evidence" value="ECO:0007669"/>
    <property type="project" value="UniProtKB-KW"/>
</dbReference>
<comment type="similarity">
    <text evidence="1">Belongs to the FemABX family.</text>
</comment>
<dbReference type="Gene3D" id="1.20.58.90">
    <property type="match status" value="1"/>
</dbReference>
<evidence type="ECO:0000313" key="8">
    <source>
        <dbReference type="Proteomes" id="UP000184241"/>
    </source>
</evidence>
<protein>
    <submittedName>
        <fullName evidence="7">Peptidoglycan pentaglycine glycine transferase (The first glycine)</fullName>
    </submittedName>
</protein>
<dbReference type="InterPro" id="IPR050644">
    <property type="entry name" value="PG_Glycine_Bridge_Synth"/>
</dbReference>
<keyword evidence="4" id="KW-0573">Peptidoglycan synthesis</keyword>
<reference evidence="7 8" key="1">
    <citation type="submission" date="2016-11" db="EMBL/GenBank/DDBJ databases">
        <authorList>
            <person name="Jaros S."/>
            <person name="Januszkiewicz K."/>
            <person name="Wedrychowicz H."/>
        </authorList>
    </citation>
    <scope>NUCLEOTIDE SEQUENCE [LARGE SCALE GENOMIC DNA]</scope>
    <source>
        <strain evidence="7 8">DSM 6191</strain>
    </source>
</reference>
<dbReference type="InterPro" id="IPR003447">
    <property type="entry name" value="FEMABX"/>
</dbReference>
<dbReference type="PROSITE" id="PS51191">
    <property type="entry name" value="FEMABX"/>
    <property type="match status" value="1"/>
</dbReference>
<dbReference type="GO" id="GO:0016755">
    <property type="term" value="F:aminoacyltransferase activity"/>
    <property type="evidence" value="ECO:0007669"/>
    <property type="project" value="InterPro"/>
</dbReference>
<evidence type="ECO:0000256" key="5">
    <source>
        <dbReference type="ARBA" id="ARBA00023315"/>
    </source>
</evidence>
<sequence>MYIFKDISKDELNNFNYSSQKGHLFQCSNWGEVKESWISKYIGGFKENTDEMVLSSLILIRKLPFLPRYIGYIPRGFICNYENETLLEEFFRYLDKFMKDNKIAFITLDPDIPYKVNDSINSKSAKLLKFLSSKKIKVNSSTNFDSIQPGTVFRLALPKWDKDTIKAATFNKFSSTTKRNIKTASSRGLTTECYDSTNISQETLTNFYELMKITGKRDGFLIRDRNYFNILLNKLHPNITMYLVKYDYEKDFSYMNAKLTELRAKQDILLDKLNKDSSNINISDKLKNSIKDLDRQILETKAKIASISVYEGKTIYLSGAIYAHYGNKAWYLYGASHDILRNTMPNYLMQWEMIKHSIDLGLELYDFRGTPKPTEANKNLSGLYKFKKGFGGDFIEFIGEIYIIRSKLLYFLYKTAFPKFKEIRSNLKK</sequence>